<dbReference type="Pfam" id="PF02737">
    <property type="entry name" value="3HCDH_N"/>
    <property type="match status" value="1"/>
</dbReference>
<feature type="site" description="Important for catalytic activity" evidence="10">
    <location>
        <position position="154"/>
    </location>
</feature>
<name>A0A366HJ90_9BURK</name>
<evidence type="ECO:0000259" key="11">
    <source>
        <dbReference type="Pfam" id="PF00725"/>
    </source>
</evidence>
<dbReference type="SUPFAM" id="SSF51735">
    <property type="entry name" value="NAD(P)-binding Rossmann-fold domains"/>
    <property type="match status" value="1"/>
</dbReference>
<evidence type="ECO:0000256" key="6">
    <source>
        <dbReference type="ARBA" id="ARBA00023002"/>
    </source>
</evidence>
<reference evidence="13 14" key="1">
    <citation type="submission" date="2018-06" db="EMBL/GenBank/DDBJ databases">
        <title>Genomic Encyclopedia of Type Strains, Phase IV (KMG-IV): sequencing the most valuable type-strain genomes for metagenomic binning, comparative biology and taxonomic classification.</title>
        <authorList>
            <person name="Goeker M."/>
        </authorList>
    </citation>
    <scope>NUCLEOTIDE SEQUENCE [LARGE SCALE GENOMIC DNA]</scope>
    <source>
        <strain evidence="13 14">DSM 25520</strain>
    </source>
</reference>
<evidence type="ECO:0000256" key="2">
    <source>
        <dbReference type="ARBA" id="ARBA00009463"/>
    </source>
</evidence>
<dbReference type="EMBL" id="QNRQ01000002">
    <property type="protein sequence ID" value="RBP41760.1"/>
    <property type="molecule type" value="Genomic_DNA"/>
</dbReference>
<sequence>MAANASSCPVVAIGAGRMGRGIALAYAIRGQSAAIVDFKPREPAQYQALRQSINDELAMTLRQLADLGMFGAEQVDACLARISVHALDEADAVLAAAQIVFEGVPETPEAKRDALGRIGAAVADDAIIASTTSTMLASDLAAMVRLPGRFMNAHWLNPAYIIPLVEVSAHPGTDPGAVQALKASLSSIGKVPVECSCSPGYIVPRLQSLIMNEAARMVEEKVATPEQIDLATRYGLGFRFAAIGVLEFIDYGGNDILYHANNYLAKNLDENRYAMPDIVRRYMQEGKNGLRSASGFHSYEGVDLEAYRRDVLARALGMLRHFGLDQSATSNVAKGD</sequence>
<feature type="domain" description="3-hydroxyacyl-CoA dehydrogenase C-terminal" evidence="11">
    <location>
        <begin position="200"/>
        <end position="299"/>
    </location>
</feature>
<evidence type="ECO:0000256" key="9">
    <source>
        <dbReference type="ARBA" id="ARBA00042709"/>
    </source>
</evidence>
<feature type="domain" description="3-hydroxyacyl-CoA dehydrogenase NAD binding" evidence="12">
    <location>
        <begin position="10"/>
        <end position="195"/>
    </location>
</feature>
<protein>
    <recommendedName>
        <fullName evidence="9">L-gulonate 3-dehydrogenase</fullName>
        <ecNumber evidence="8">1.1.1.45</ecNumber>
    </recommendedName>
    <alternativeName>
        <fullName evidence="9">L-gulonate 3-dehydrogenase</fullName>
    </alternativeName>
</protein>
<dbReference type="SUPFAM" id="SSF48179">
    <property type="entry name" value="6-phosphogluconate dehydrogenase C-terminal domain-like"/>
    <property type="match status" value="1"/>
</dbReference>
<dbReference type="InterPro" id="IPR008927">
    <property type="entry name" value="6-PGluconate_DH-like_C_sf"/>
</dbReference>
<evidence type="ECO:0000313" key="13">
    <source>
        <dbReference type="EMBL" id="RBP41760.1"/>
    </source>
</evidence>
<dbReference type="GO" id="GO:0050104">
    <property type="term" value="F:L-gulonate 3-dehydrogenase activity"/>
    <property type="evidence" value="ECO:0007669"/>
    <property type="project" value="UniProtKB-EC"/>
</dbReference>
<evidence type="ECO:0000256" key="3">
    <source>
        <dbReference type="ARBA" id="ARBA00011738"/>
    </source>
</evidence>
<dbReference type="InterPro" id="IPR006176">
    <property type="entry name" value="3-OHacyl-CoA_DH_NAD-bd"/>
</dbReference>
<comment type="subcellular location">
    <subcellularLocation>
        <location evidence="1">Cytoplasm</location>
    </subcellularLocation>
</comment>
<comment type="subunit">
    <text evidence="3">Homodimer.</text>
</comment>
<dbReference type="InterPro" id="IPR013328">
    <property type="entry name" value="6PGD_dom2"/>
</dbReference>
<dbReference type="OrthoDB" id="5287258at2"/>
<dbReference type="RefSeq" id="WP_113932013.1">
    <property type="nucleotide sequence ID" value="NZ_JACCEU010000002.1"/>
</dbReference>
<dbReference type="AlphaFoldDB" id="A0A366HJ90"/>
<dbReference type="InterPro" id="IPR036291">
    <property type="entry name" value="NAD(P)-bd_dom_sf"/>
</dbReference>
<dbReference type="Gene3D" id="1.10.1040.10">
    <property type="entry name" value="N-(1-d-carboxylethyl)-l-norvaline Dehydrogenase, domain 2"/>
    <property type="match status" value="1"/>
</dbReference>
<dbReference type="GO" id="GO:0070403">
    <property type="term" value="F:NAD+ binding"/>
    <property type="evidence" value="ECO:0007669"/>
    <property type="project" value="InterPro"/>
</dbReference>
<dbReference type="GO" id="GO:0005737">
    <property type="term" value="C:cytoplasm"/>
    <property type="evidence" value="ECO:0007669"/>
    <property type="project" value="UniProtKB-SubCell"/>
</dbReference>
<comment type="caution">
    <text evidence="13">The sequence shown here is derived from an EMBL/GenBank/DDBJ whole genome shotgun (WGS) entry which is preliminary data.</text>
</comment>
<dbReference type="NCBIfam" id="NF006125">
    <property type="entry name" value="PRK08269.1"/>
    <property type="match status" value="1"/>
</dbReference>
<keyword evidence="4" id="KW-0963">Cytoplasm</keyword>
<evidence type="ECO:0000256" key="8">
    <source>
        <dbReference type="ARBA" id="ARBA00038962"/>
    </source>
</evidence>
<dbReference type="Gene3D" id="3.40.50.720">
    <property type="entry name" value="NAD(P)-binding Rossmann-like Domain"/>
    <property type="match status" value="1"/>
</dbReference>
<evidence type="ECO:0000256" key="5">
    <source>
        <dbReference type="ARBA" id="ARBA00022553"/>
    </source>
</evidence>
<dbReference type="InterPro" id="IPR006108">
    <property type="entry name" value="3HC_DH_C"/>
</dbReference>
<dbReference type="InterPro" id="IPR022694">
    <property type="entry name" value="3-OHacyl-CoA_DH"/>
</dbReference>
<dbReference type="PANTHER" id="PTHR48075:SF1">
    <property type="entry name" value="LAMBDA-CRYSTALLIN HOMOLOG"/>
    <property type="match status" value="1"/>
</dbReference>
<dbReference type="PANTHER" id="PTHR48075">
    <property type="entry name" value="3-HYDROXYACYL-COA DEHYDROGENASE FAMILY PROTEIN"/>
    <property type="match status" value="1"/>
</dbReference>
<accession>A0A366HJ90</accession>
<evidence type="ECO:0000256" key="1">
    <source>
        <dbReference type="ARBA" id="ARBA00004496"/>
    </source>
</evidence>
<dbReference type="PIRSF" id="PIRSF000105">
    <property type="entry name" value="HCDH"/>
    <property type="match status" value="1"/>
</dbReference>
<evidence type="ECO:0000256" key="7">
    <source>
        <dbReference type="ARBA" id="ARBA00023027"/>
    </source>
</evidence>
<dbReference type="Proteomes" id="UP000253628">
    <property type="component" value="Unassembled WGS sequence"/>
</dbReference>
<keyword evidence="5" id="KW-0597">Phosphoprotein</keyword>
<organism evidence="13 14">
    <name type="scientific">Eoetvoesiella caeni</name>
    <dbReference type="NCBI Taxonomy" id="645616"/>
    <lineage>
        <taxon>Bacteria</taxon>
        <taxon>Pseudomonadati</taxon>
        <taxon>Pseudomonadota</taxon>
        <taxon>Betaproteobacteria</taxon>
        <taxon>Burkholderiales</taxon>
        <taxon>Alcaligenaceae</taxon>
        <taxon>Eoetvoesiella</taxon>
    </lineage>
</organism>
<keyword evidence="7" id="KW-0520">NAD</keyword>
<comment type="similarity">
    <text evidence="2">Belongs to the 3-hydroxyacyl-CoA dehydrogenase family.</text>
</comment>
<dbReference type="GO" id="GO:0006631">
    <property type="term" value="P:fatty acid metabolic process"/>
    <property type="evidence" value="ECO:0007669"/>
    <property type="project" value="InterPro"/>
</dbReference>
<dbReference type="EC" id="1.1.1.45" evidence="8"/>
<evidence type="ECO:0000313" key="14">
    <source>
        <dbReference type="Proteomes" id="UP000253628"/>
    </source>
</evidence>
<proteinExistence type="inferred from homology"/>
<evidence type="ECO:0000256" key="4">
    <source>
        <dbReference type="ARBA" id="ARBA00022490"/>
    </source>
</evidence>
<evidence type="ECO:0000259" key="12">
    <source>
        <dbReference type="Pfam" id="PF02737"/>
    </source>
</evidence>
<dbReference type="Pfam" id="PF00725">
    <property type="entry name" value="3HCDH"/>
    <property type="match status" value="1"/>
</dbReference>
<gene>
    <name evidence="13" type="ORF">DFR37_102139</name>
</gene>
<keyword evidence="6" id="KW-0560">Oxidoreductase</keyword>
<keyword evidence="14" id="KW-1185">Reference proteome</keyword>
<evidence type="ECO:0000256" key="10">
    <source>
        <dbReference type="PIRSR" id="PIRSR000105-1"/>
    </source>
</evidence>